<dbReference type="OrthoDB" id="5471167at2"/>
<feature type="region of interest" description="Disordered" evidence="1">
    <location>
        <begin position="90"/>
        <end position="112"/>
    </location>
</feature>
<protein>
    <submittedName>
        <fullName evidence="2">Uncharacterized protein</fullName>
    </submittedName>
</protein>
<accession>A0A1I1J3L3</accession>
<evidence type="ECO:0000313" key="3">
    <source>
        <dbReference type="Proteomes" id="UP000199058"/>
    </source>
</evidence>
<organism evidence="2 3">
    <name type="scientific">Marinospirillum celere</name>
    <dbReference type="NCBI Taxonomy" id="1122252"/>
    <lineage>
        <taxon>Bacteria</taxon>
        <taxon>Pseudomonadati</taxon>
        <taxon>Pseudomonadota</taxon>
        <taxon>Gammaproteobacteria</taxon>
        <taxon>Oceanospirillales</taxon>
        <taxon>Oceanospirillaceae</taxon>
        <taxon>Marinospirillum</taxon>
    </lineage>
</organism>
<keyword evidence="3" id="KW-1185">Reference proteome</keyword>
<dbReference type="EMBL" id="FOLH01000005">
    <property type="protein sequence ID" value="SFC40533.1"/>
    <property type="molecule type" value="Genomic_DNA"/>
</dbReference>
<sequence length="200" mass="22525">MPFQRKLLLIVFLVLIAVLLWPKGQDDLTPSTQDLHEEAEEMEMQTTPETRRSRDDEEALTVDGEEITDEEMTREDQDAALDDLADAPLSQDLDTDEQGGMPASAAAGLSSEDRRYLRERGLDNPEQQVINDLMGQTELLPQDSMTGGNMQFIQEETELLSHRWVLASFSDGQTQGQALYEFEVTPGGDLIWVLLSHYSH</sequence>
<dbReference type="RefSeq" id="WP_091964360.1">
    <property type="nucleotide sequence ID" value="NZ_FOLH01000005.1"/>
</dbReference>
<feature type="compositionally biased region" description="Acidic residues" evidence="1">
    <location>
        <begin position="56"/>
        <end position="75"/>
    </location>
</feature>
<reference evidence="2 3" key="1">
    <citation type="submission" date="2016-10" db="EMBL/GenBank/DDBJ databases">
        <authorList>
            <person name="de Groot N.N."/>
        </authorList>
    </citation>
    <scope>NUCLEOTIDE SEQUENCE [LARGE SCALE GENOMIC DNA]</scope>
    <source>
        <strain evidence="2 3">DSM 18438</strain>
    </source>
</reference>
<proteinExistence type="predicted"/>
<name>A0A1I1J3L3_9GAMM</name>
<dbReference type="Proteomes" id="UP000199058">
    <property type="component" value="Unassembled WGS sequence"/>
</dbReference>
<evidence type="ECO:0000313" key="2">
    <source>
        <dbReference type="EMBL" id="SFC40533.1"/>
    </source>
</evidence>
<gene>
    <name evidence="2" type="ORF">SAMN05660443_2544</name>
</gene>
<dbReference type="AlphaFoldDB" id="A0A1I1J3L3"/>
<feature type="region of interest" description="Disordered" evidence="1">
    <location>
        <begin position="38"/>
        <end position="75"/>
    </location>
</feature>
<evidence type="ECO:0000256" key="1">
    <source>
        <dbReference type="SAM" id="MobiDB-lite"/>
    </source>
</evidence>